<dbReference type="eggNOG" id="COG0760">
    <property type="taxonomic scope" value="Bacteria"/>
</dbReference>
<dbReference type="Proteomes" id="UP000005753">
    <property type="component" value="Chromosome"/>
</dbReference>
<evidence type="ECO:0000256" key="1">
    <source>
        <dbReference type="SAM" id="MobiDB-lite"/>
    </source>
</evidence>
<sequence length="376" mass="41216">MNKVKAKAVTAVLACTMAMTTLAGCGKVDGTQAALIVNGETINLGTAEFYLRYQQAQSTAMMANYGMSTESVWAQEYSGATSTSESKTYGDSLKESIRKNIVQGVILKSHAEEYDVTISDNLKEEIKKAAKETYETNKEAMDKIGTTEGDIETVLELSTYQRLMYYPMAKDVDTNVSDEEAAESTITYAKISLTKNDSETGGSETMTDDEKKAAKKLLEDLLEKVKTSSDPAKADVKSLASQLDDSIEVSEQSFTKDSQALPEAVLSEATALKDGELHDGIIETDDAYYIVRMDKVLDREATDSNKKTIIEQRRETAYNDLVEKWYKEAKIKEEGCWKKLKVSDEDGYVLKTTPVAENTTTQGTDISGTSAVSSAS</sequence>
<accession>I5ATI3</accession>
<evidence type="ECO:0000313" key="5">
    <source>
        <dbReference type="Proteomes" id="UP000005753"/>
    </source>
</evidence>
<keyword evidence="2" id="KW-0732">Signal</keyword>
<dbReference type="OrthoDB" id="1766385at2"/>
<evidence type="ECO:0000259" key="3">
    <source>
        <dbReference type="Pfam" id="PF13145"/>
    </source>
</evidence>
<feature type="region of interest" description="Disordered" evidence="1">
    <location>
        <begin position="353"/>
        <end position="376"/>
    </location>
</feature>
<dbReference type="STRING" id="633697.EubceDRAFT1_1291"/>
<dbReference type="SUPFAM" id="SSF109998">
    <property type="entry name" value="Triger factor/SurA peptide-binding domain-like"/>
    <property type="match status" value="1"/>
</dbReference>
<dbReference type="InterPro" id="IPR027304">
    <property type="entry name" value="Trigger_fact/SurA_dom_sf"/>
</dbReference>
<dbReference type="HOGENOM" id="CLU_041768_2_0_9"/>
<feature type="domain" description="PpiC" evidence="3">
    <location>
        <begin position="209"/>
        <end position="298"/>
    </location>
</feature>
<reference evidence="4 5" key="1">
    <citation type="submission" date="2010-08" db="EMBL/GenBank/DDBJ databases">
        <authorList>
            <consortium name="US DOE Joint Genome Institute (JGI-PGF)"/>
            <person name="Lucas S."/>
            <person name="Copeland A."/>
            <person name="Lapidus A."/>
            <person name="Cheng J.-F."/>
            <person name="Bruce D."/>
            <person name="Goodwin L."/>
            <person name="Pitluck S."/>
            <person name="Land M.L."/>
            <person name="Hauser L."/>
            <person name="Chang Y.-J."/>
            <person name="Anderson I.J."/>
            <person name="Johnson E."/>
            <person name="Mulhopadhyay B."/>
            <person name="Kyrpides N."/>
            <person name="Woyke T.J."/>
        </authorList>
    </citation>
    <scope>NUCLEOTIDE SEQUENCE [LARGE SCALE GENOMIC DNA]</scope>
    <source>
        <strain evidence="4 5">6</strain>
    </source>
</reference>
<evidence type="ECO:0000256" key="2">
    <source>
        <dbReference type="SAM" id="SignalP"/>
    </source>
</evidence>
<keyword evidence="5" id="KW-1185">Reference proteome</keyword>
<evidence type="ECO:0000313" key="4">
    <source>
        <dbReference type="EMBL" id="EIM57106.1"/>
    </source>
</evidence>
<dbReference type="Pfam" id="PF13145">
    <property type="entry name" value="Rotamase_2"/>
    <property type="match status" value="1"/>
</dbReference>
<proteinExistence type="predicted"/>
<reference evidence="4 5" key="2">
    <citation type="submission" date="2012-02" db="EMBL/GenBank/DDBJ databases">
        <title>Improved High-Quality Draft sequence of Eubacterium cellulosolvens 6.</title>
        <authorList>
            <consortium name="US DOE Joint Genome Institute"/>
            <person name="Lucas S."/>
            <person name="Han J."/>
            <person name="Lapidus A."/>
            <person name="Cheng J.-F."/>
            <person name="Goodwin L."/>
            <person name="Pitluck S."/>
            <person name="Peters L."/>
            <person name="Mikhailova N."/>
            <person name="Gu W."/>
            <person name="Detter J.C."/>
            <person name="Han C."/>
            <person name="Tapia R."/>
            <person name="Land M."/>
            <person name="Hauser L."/>
            <person name="Kyrpides N."/>
            <person name="Ivanova N."/>
            <person name="Pagani I."/>
            <person name="Johnson E."/>
            <person name="Mukhopadhyay B."/>
            <person name="Anderson I."/>
            <person name="Woyke T."/>
        </authorList>
    </citation>
    <scope>NUCLEOTIDE SEQUENCE [LARGE SCALE GENOMIC DNA]</scope>
    <source>
        <strain evidence="4 5">6</strain>
    </source>
</reference>
<gene>
    <name evidence="4" type="ORF">EubceDRAFT1_1291</name>
</gene>
<protein>
    <recommendedName>
        <fullName evidence="3">PpiC domain-containing protein</fullName>
    </recommendedName>
</protein>
<dbReference type="GO" id="GO:0003755">
    <property type="term" value="F:peptidyl-prolyl cis-trans isomerase activity"/>
    <property type="evidence" value="ECO:0007669"/>
    <property type="project" value="InterPro"/>
</dbReference>
<feature type="chain" id="PRO_5039667326" description="PpiC domain-containing protein" evidence="2">
    <location>
        <begin position="24"/>
        <end position="376"/>
    </location>
</feature>
<dbReference type="PROSITE" id="PS51257">
    <property type="entry name" value="PROKAR_LIPOPROTEIN"/>
    <property type="match status" value="1"/>
</dbReference>
<feature type="compositionally biased region" description="Polar residues" evidence="1">
    <location>
        <begin position="355"/>
        <end position="376"/>
    </location>
</feature>
<dbReference type="EMBL" id="CM001487">
    <property type="protein sequence ID" value="EIM57106.1"/>
    <property type="molecule type" value="Genomic_DNA"/>
</dbReference>
<organism evidence="4 5">
    <name type="scientific">Eubacterium cellulosolvens (strain ATCC 43171 / JCM 9499 / 6)</name>
    <name type="common">Cillobacterium cellulosolvens</name>
    <dbReference type="NCBI Taxonomy" id="633697"/>
    <lineage>
        <taxon>Bacteria</taxon>
        <taxon>Bacillati</taxon>
        <taxon>Bacillota</taxon>
        <taxon>Clostridia</taxon>
        <taxon>Eubacteriales</taxon>
        <taxon>Eubacteriaceae</taxon>
        <taxon>Eubacterium</taxon>
    </lineage>
</organism>
<dbReference type="InterPro" id="IPR000297">
    <property type="entry name" value="PPIase_PpiC"/>
</dbReference>
<name>I5ATI3_EUBC6</name>
<dbReference type="InterPro" id="IPR046357">
    <property type="entry name" value="PPIase_dom_sf"/>
</dbReference>
<feature type="signal peptide" evidence="2">
    <location>
        <begin position="1"/>
        <end position="23"/>
    </location>
</feature>
<dbReference type="Gene3D" id="3.10.50.40">
    <property type="match status" value="1"/>
</dbReference>
<dbReference type="AlphaFoldDB" id="I5ATI3"/>